<evidence type="ECO:0000256" key="6">
    <source>
        <dbReference type="SAM" id="MobiDB-lite"/>
    </source>
</evidence>
<dbReference type="RefSeq" id="XP_003060601.1">
    <property type="nucleotide sequence ID" value="XM_003060555.1"/>
</dbReference>
<accession>C1MYN9</accession>
<keyword evidence="9" id="KW-1185">Reference proteome</keyword>
<feature type="transmembrane region" description="Helical" evidence="7">
    <location>
        <begin position="598"/>
        <end position="622"/>
    </location>
</feature>
<name>C1MYN9_MICPC</name>
<feature type="region of interest" description="Disordered" evidence="6">
    <location>
        <begin position="221"/>
        <end position="264"/>
    </location>
</feature>
<feature type="compositionally biased region" description="Low complexity" evidence="6">
    <location>
        <begin position="80"/>
        <end position="110"/>
    </location>
</feature>
<comment type="subcellular location">
    <subcellularLocation>
        <location evidence="1">Membrane</location>
        <topology evidence="1">Multi-pass membrane protein</topology>
    </subcellularLocation>
</comment>
<protein>
    <submittedName>
        <fullName evidence="8">Predicted protein</fullName>
    </submittedName>
</protein>
<evidence type="ECO:0000256" key="3">
    <source>
        <dbReference type="ARBA" id="ARBA00022692"/>
    </source>
</evidence>
<dbReference type="OrthoDB" id="29023at2759"/>
<dbReference type="OMA" id="CCAFNCH"/>
<reference evidence="8 9" key="1">
    <citation type="journal article" date="2009" name="Science">
        <title>Green evolution and dynamic adaptations revealed by genomes of the marine picoeukaryotes Micromonas.</title>
        <authorList>
            <person name="Worden A.Z."/>
            <person name="Lee J.H."/>
            <person name="Mock T."/>
            <person name="Rouze P."/>
            <person name="Simmons M.P."/>
            <person name="Aerts A.L."/>
            <person name="Allen A.E."/>
            <person name="Cuvelier M.L."/>
            <person name="Derelle E."/>
            <person name="Everett M.V."/>
            <person name="Foulon E."/>
            <person name="Grimwood J."/>
            <person name="Gundlach H."/>
            <person name="Henrissat B."/>
            <person name="Napoli C."/>
            <person name="McDonald S.M."/>
            <person name="Parker M.S."/>
            <person name="Rombauts S."/>
            <person name="Salamov A."/>
            <person name="Von Dassow P."/>
            <person name="Badger J.H."/>
            <person name="Coutinho P.M."/>
            <person name="Demir E."/>
            <person name="Dubchak I."/>
            <person name="Gentemann C."/>
            <person name="Eikrem W."/>
            <person name="Gready J.E."/>
            <person name="John U."/>
            <person name="Lanier W."/>
            <person name="Lindquist E.A."/>
            <person name="Lucas S."/>
            <person name="Mayer K.F."/>
            <person name="Moreau H."/>
            <person name="Not F."/>
            <person name="Otillar R."/>
            <person name="Panaud O."/>
            <person name="Pangilinan J."/>
            <person name="Paulsen I."/>
            <person name="Piegu B."/>
            <person name="Poliakov A."/>
            <person name="Robbens S."/>
            <person name="Schmutz J."/>
            <person name="Toulza E."/>
            <person name="Wyss T."/>
            <person name="Zelensky A."/>
            <person name="Zhou K."/>
            <person name="Armbrust E.V."/>
            <person name="Bhattacharya D."/>
            <person name="Goodenough U.W."/>
            <person name="Van de Peer Y."/>
            <person name="Grigoriev I.V."/>
        </authorList>
    </citation>
    <scope>NUCLEOTIDE SEQUENCE [LARGE SCALE GENOMIC DNA]</scope>
    <source>
        <strain evidence="8 9">CCMP1545</strain>
    </source>
</reference>
<dbReference type="GO" id="GO:0005789">
    <property type="term" value="C:endoplasmic reticulum membrane"/>
    <property type="evidence" value="ECO:0007669"/>
    <property type="project" value="TreeGrafter"/>
</dbReference>
<organism evidence="9">
    <name type="scientific">Micromonas pusilla (strain CCMP1545)</name>
    <name type="common">Picoplanktonic green alga</name>
    <dbReference type="NCBI Taxonomy" id="564608"/>
    <lineage>
        <taxon>Eukaryota</taxon>
        <taxon>Viridiplantae</taxon>
        <taxon>Chlorophyta</taxon>
        <taxon>Mamiellophyceae</taxon>
        <taxon>Mamiellales</taxon>
        <taxon>Mamiellaceae</taxon>
        <taxon>Micromonas</taxon>
    </lineage>
</organism>
<evidence type="ECO:0000256" key="4">
    <source>
        <dbReference type="ARBA" id="ARBA00022989"/>
    </source>
</evidence>
<keyword evidence="3 7" id="KW-0812">Transmembrane</keyword>
<comment type="similarity">
    <text evidence="2">Belongs to the TAPT1 family.</text>
</comment>
<dbReference type="STRING" id="564608.C1MYN9"/>
<evidence type="ECO:0000256" key="1">
    <source>
        <dbReference type="ARBA" id="ARBA00004141"/>
    </source>
</evidence>
<keyword evidence="5 7" id="KW-0472">Membrane</keyword>
<feature type="region of interest" description="Disordered" evidence="6">
    <location>
        <begin position="636"/>
        <end position="667"/>
    </location>
</feature>
<proteinExistence type="inferred from homology"/>
<dbReference type="KEGG" id="mpp:MICPUCDRAFT_47855"/>
<dbReference type="eggNOG" id="KOG2490">
    <property type="taxonomic scope" value="Eukaryota"/>
</dbReference>
<dbReference type="AlphaFoldDB" id="C1MYN9"/>
<feature type="compositionally biased region" description="Gly residues" evidence="6">
    <location>
        <begin position="226"/>
        <end position="241"/>
    </location>
</feature>
<feature type="region of interest" description="Disordered" evidence="6">
    <location>
        <begin position="1"/>
        <end position="121"/>
    </location>
</feature>
<sequence length="667" mass="71303">MTESSAPSPVAAVGEEAAAFGSPTEKAPDAADSFEPRAVAARPPPPPATTAKNLPVRALKFPPSPIKTSVSAADAPTPRGGTETDATTTRATQGAATGAASRPSSSSNPTRGGGGGTSSSSRARLSVWDYCCAELGLRVGAREDDPDMAIARERVFDIIWYVPLEFERLSLYGGLLCADATLGVVTSLPVRVACQTCRLIMTPAVETAKLLSPLSTAALRSPRAWRGGGGGDKGGDKGGPGADASSSRQRSLGDNGDGGPTSKRRNWGFHPFAREHLGDSLWLMLLLAAVAANNAVDVSVVYHWIRGQDVIKLYMACSVLECFDKLCCAFNCHVLDALQNSTYVVVSVAASSASMTDLVHAVIQLSVDVVLALSATVSHTMIMLLHAVTLSVAINSHTNAMLLVLISNNFGEIKGHVFKRMDPDKLFSVARMDIVERVHLGVCLLFVVAQRITAAGSVAGGLTRKMLKDSAMVMGSEVFVDIFKHAFMSKFNGLRPRVYRGFSRQLCREHVKLAQSYKIHRVVGFVPLAPAAVLIKVLPDLYRTLMPSHELGGLFSGEDVDGDGVGERWYDWGGWQSLRVELGWVGWMGVEYVHLGEVAAFALVFAALVAFKLVFGVCLHWFGGFMLDNLPYDRPSGKDKDKEKTAKDGGAPPASPKSPPKHRLWAM</sequence>
<dbReference type="PANTHER" id="PTHR13317">
    <property type="entry name" value="TRANSMEMBRANE ANTERIOR POSTERIOR TRANSFORMATION PROTEIN 1 HOMOLOG"/>
    <property type="match status" value="1"/>
</dbReference>
<dbReference type="EMBL" id="GG663742">
    <property type="protein sequence ID" value="EEH55370.1"/>
    <property type="molecule type" value="Genomic_DNA"/>
</dbReference>
<dbReference type="Pfam" id="PF05346">
    <property type="entry name" value="DUF747"/>
    <property type="match status" value="1"/>
</dbReference>
<gene>
    <name evidence="8" type="ORF">MICPUCDRAFT_47855</name>
</gene>
<dbReference type="GeneID" id="9685746"/>
<evidence type="ECO:0000256" key="5">
    <source>
        <dbReference type="ARBA" id="ARBA00023136"/>
    </source>
</evidence>
<evidence type="ECO:0000256" key="2">
    <source>
        <dbReference type="ARBA" id="ARBA00008803"/>
    </source>
</evidence>
<dbReference type="InterPro" id="IPR008010">
    <property type="entry name" value="Tatp1"/>
</dbReference>
<dbReference type="PANTHER" id="PTHR13317:SF4">
    <property type="entry name" value="TRANSMEMBRANE ANTERIOR POSTERIOR TRANSFORMATION PROTEIN 1 HOMOLOG"/>
    <property type="match status" value="1"/>
</dbReference>
<evidence type="ECO:0000313" key="8">
    <source>
        <dbReference type="EMBL" id="EEH55370.1"/>
    </source>
</evidence>
<dbReference type="Proteomes" id="UP000001876">
    <property type="component" value="Unassembled WGS sequence"/>
</dbReference>
<evidence type="ECO:0000256" key="7">
    <source>
        <dbReference type="SAM" id="Phobius"/>
    </source>
</evidence>
<feature type="compositionally biased region" description="Basic and acidic residues" evidence="6">
    <location>
        <begin position="636"/>
        <end position="647"/>
    </location>
</feature>
<keyword evidence="4 7" id="KW-1133">Transmembrane helix</keyword>
<evidence type="ECO:0000313" key="9">
    <source>
        <dbReference type="Proteomes" id="UP000001876"/>
    </source>
</evidence>
<feature type="compositionally biased region" description="Low complexity" evidence="6">
    <location>
        <begin position="1"/>
        <end position="22"/>
    </location>
</feature>